<accession>A0ABY8BDY1</accession>
<evidence type="ECO:0000313" key="2">
    <source>
        <dbReference type="Proteomes" id="UP001216510"/>
    </source>
</evidence>
<evidence type="ECO:0000313" key="1">
    <source>
        <dbReference type="EMBL" id="WEF34122.1"/>
    </source>
</evidence>
<reference evidence="1 2" key="1">
    <citation type="submission" date="2023-02" db="EMBL/GenBank/DDBJ databases">
        <title>Gemone sequence of Telluria chitinolytica ACM 3522T.</title>
        <authorList>
            <person name="Frediansyah A."/>
            <person name="Miess H."/>
            <person name="Gross H."/>
        </authorList>
    </citation>
    <scope>NUCLEOTIDE SEQUENCE [LARGE SCALE GENOMIC DNA]</scope>
    <source>
        <strain evidence="1 2">ACM 3522</strain>
    </source>
</reference>
<keyword evidence="2" id="KW-1185">Reference proteome</keyword>
<name>A0ABY8BDY1_9BURK</name>
<gene>
    <name evidence="1" type="ORF">PX653_04955</name>
</gene>
<dbReference type="RefSeq" id="WP_277416802.1">
    <property type="nucleotide sequence ID" value="NZ_CP119083.1"/>
</dbReference>
<sequence length="268" mass="29092">MTMPILFAPAVRLMQRLRLLPKFLVVSAVLLLPLLVATGFLMAELQRSVAATRLERTGVAGILRLTEIARLTQQHRALEHLRLAGRQPAETALVARQLSTRLAELDQWRREAGEAVLSPTDRLARQWAALHGAAPERTAKSSFAQHSALVVETARLAAQVADRSGLSLDPEVRTHHLARLFADTFGDSAEGLSVIAARGGAYIDSGLLEGNEDQLLNATAMLARHALERVPDQLAAIAAADGALARQLAPHRGPYRPRWPFSTAPTTK</sequence>
<dbReference type="Proteomes" id="UP001216510">
    <property type="component" value="Chromosome"/>
</dbReference>
<dbReference type="EMBL" id="CP119083">
    <property type="protein sequence ID" value="WEF34122.1"/>
    <property type="molecule type" value="Genomic_DNA"/>
</dbReference>
<proteinExistence type="predicted"/>
<evidence type="ECO:0008006" key="3">
    <source>
        <dbReference type="Google" id="ProtNLM"/>
    </source>
</evidence>
<protein>
    <recommendedName>
        <fullName evidence="3">Nitrate/nitrite sensing protein domain-containing protein</fullName>
    </recommendedName>
</protein>
<organism evidence="1 2">
    <name type="scientific">Pseudoduganella chitinolytica</name>
    <dbReference type="NCBI Taxonomy" id="34070"/>
    <lineage>
        <taxon>Bacteria</taxon>
        <taxon>Pseudomonadati</taxon>
        <taxon>Pseudomonadota</taxon>
        <taxon>Betaproteobacteria</taxon>
        <taxon>Burkholderiales</taxon>
        <taxon>Oxalobacteraceae</taxon>
        <taxon>Telluria group</taxon>
        <taxon>Pseudoduganella</taxon>
    </lineage>
</organism>